<comment type="caution">
    <text evidence="1">The sequence shown here is derived from an EMBL/GenBank/DDBJ whole genome shotgun (WGS) entry which is preliminary data.</text>
</comment>
<accession>X1DS66</accession>
<organism evidence="1">
    <name type="scientific">marine sediment metagenome</name>
    <dbReference type="NCBI Taxonomy" id="412755"/>
    <lineage>
        <taxon>unclassified sequences</taxon>
        <taxon>metagenomes</taxon>
        <taxon>ecological metagenomes</taxon>
    </lineage>
</organism>
<dbReference type="Gene3D" id="3.90.180.10">
    <property type="entry name" value="Medium-chain alcohol dehydrogenases, catalytic domain"/>
    <property type="match status" value="1"/>
</dbReference>
<dbReference type="InterPro" id="IPR011032">
    <property type="entry name" value="GroES-like_sf"/>
</dbReference>
<evidence type="ECO:0000313" key="1">
    <source>
        <dbReference type="EMBL" id="GAH23856.1"/>
    </source>
</evidence>
<proteinExistence type="predicted"/>
<gene>
    <name evidence="1" type="ORF">S03H2_09440</name>
</gene>
<sequence length="45" mass="4866">MKAAVLYGKKNIKVEEVNLPPSQGNIMIKVAACGICISDVKAYQE</sequence>
<dbReference type="SUPFAM" id="SSF50129">
    <property type="entry name" value="GroES-like"/>
    <property type="match status" value="1"/>
</dbReference>
<feature type="non-terminal residue" evidence="1">
    <location>
        <position position="45"/>
    </location>
</feature>
<protein>
    <submittedName>
        <fullName evidence="1">Uncharacterized protein</fullName>
    </submittedName>
</protein>
<reference evidence="1" key="1">
    <citation type="journal article" date="2014" name="Front. Microbiol.">
        <title>High frequency of phylogenetically diverse reductive dehalogenase-homologous genes in deep subseafloor sedimentary metagenomes.</title>
        <authorList>
            <person name="Kawai M."/>
            <person name="Futagami T."/>
            <person name="Toyoda A."/>
            <person name="Takaki Y."/>
            <person name="Nishi S."/>
            <person name="Hori S."/>
            <person name="Arai W."/>
            <person name="Tsubouchi T."/>
            <person name="Morono Y."/>
            <person name="Uchiyama I."/>
            <person name="Ito T."/>
            <person name="Fujiyama A."/>
            <person name="Inagaki F."/>
            <person name="Takami H."/>
        </authorList>
    </citation>
    <scope>NUCLEOTIDE SEQUENCE</scope>
    <source>
        <strain evidence="1">Expedition CK06-06</strain>
    </source>
</reference>
<name>X1DS66_9ZZZZ</name>
<dbReference type="EMBL" id="BARU01004799">
    <property type="protein sequence ID" value="GAH23856.1"/>
    <property type="molecule type" value="Genomic_DNA"/>
</dbReference>
<dbReference type="AlphaFoldDB" id="X1DS66"/>